<protein>
    <recommendedName>
        <fullName evidence="2">RelA/SpoT domain-containing protein</fullName>
    </recommendedName>
</protein>
<dbReference type="SMART" id="SM00954">
    <property type="entry name" value="RelA_SpoT"/>
    <property type="match status" value="1"/>
</dbReference>
<feature type="domain" description="RelA/SpoT" evidence="2">
    <location>
        <begin position="83"/>
        <end position="206"/>
    </location>
</feature>
<sequence>MSTHYAGDGAKPELAILGDLFRMTIGTGSAEPTPDSLRELQRGLTRFRLNYKFAIDATLTKITILREEFELAHDYSPIEHVNSRLKSMESLLQKAVRIGCPPDIDSIREQIRDIAGIRVTCAFVSDAYWVAEMLTSQPDVALVEVKDYIADPKPNGYQSLHLIVQVPVYLSDRTERIYVEIQIRTIAMDFWASLEHKIYYKFNRAVPQRLLEELKEAADAATELDRTMARLRDEVAAIERDGQPLK</sequence>
<gene>
    <name evidence="3" type="ORF">GCM10023094_22790</name>
</gene>
<proteinExistence type="predicted"/>
<evidence type="ECO:0000313" key="3">
    <source>
        <dbReference type="EMBL" id="GAA4478713.1"/>
    </source>
</evidence>
<dbReference type="InterPro" id="IPR043519">
    <property type="entry name" value="NT_sf"/>
</dbReference>
<dbReference type="Gene3D" id="3.30.460.10">
    <property type="entry name" value="Beta Polymerase, domain 2"/>
    <property type="match status" value="1"/>
</dbReference>
<dbReference type="InterPro" id="IPR007685">
    <property type="entry name" value="RelA_SpoT"/>
</dbReference>
<name>A0ABP8P397_9NOCA</name>
<keyword evidence="4" id="KW-1185">Reference proteome</keyword>
<dbReference type="RefSeq" id="WP_345344817.1">
    <property type="nucleotide sequence ID" value="NZ_BAABFB010000036.1"/>
</dbReference>
<keyword evidence="1" id="KW-0175">Coiled coil</keyword>
<comment type="caution">
    <text evidence="3">The sequence shown here is derived from an EMBL/GenBank/DDBJ whole genome shotgun (WGS) entry which is preliminary data.</text>
</comment>
<dbReference type="Pfam" id="PF04607">
    <property type="entry name" value="RelA_SpoT"/>
    <property type="match status" value="1"/>
</dbReference>
<organism evidence="3 4">
    <name type="scientific">Rhodococcus olei</name>
    <dbReference type="NCBI Taxonomy" id="2161675"/>
    <lineage>
        <taxon>Bacteria</taxon>
        <taxon>Bacillati</taxon>
        <taxon>Actinomycetota</taxon>
        <taxon>Actinomycetes</taxon>
        <taxon>Mycobacteriales</taxon>
        <taxon>Nocardiaceae</taxon>
        <taxon>Rhodococcus</taxon>
    </lineage>
</organism>
<dbReference type="EMBL" id="BAABFB010000036">
    <property type="protein sequence ID" value="GAA4478713.1"/>
    <property type="molecule type" value="Genomic_DNA"/>
</dbReference>
<feature type="coiled-coil region" evidence="1">
    <location>
        <begin position="214"/>
        <end position="241"/>
    </location>
</feature>
<reference evidence="4" key="1">
    <citation type="journal article" date="2019" name="Int. J. Syst. Evol. Microbiol.">
        <title>The Global Catalogue of Microorganisms (GCM) 10K type strain sequencing project: providing services to taxonomists for standard genome sequencing and annotation.</title>
        <authorList>
            <consortium name="The Broad Institute Genomics Platform"/>
            <consortium name="The Broad Institute Genome Sequencing Center for Infectious Disease"/>
            <person name="Wu L."/>
            <person name="Ma J."/>
        </authorList>
    </citation>
    <scope>NUCLEOTIDE SEQUENCE [LARGE SCALE GENOMIC DNA]</scope>
    <source>
        <strain evidence="4">JCM 32206</strain>
    </source>
</reference>
<accession>A0ABP8P397</accession>
<dbReference type="SUPFAM" id="SSF81301">
    <property type="entry name" value="Nucleotidyltransferase"/>
    <property type="match status" value="1"/>
</dbReference>
<evidence type="ECO:0000259" key="2">
    <source>
        <dbReference type="SMART" id="SM00954"/>
    </source>
</evidence>
<dbReference type="InterPro" id="IPR052366">
    <property type="entry name" value="GTP_Pyrophosphokinase"/>
</dbReference>
<dbReference type="Gene3D" id="1.10.287.860">
    <property type="entry name" value="Nucleotidyltransferase"/>
    <property type="match status" value="1"/>
</dbReference>
<dbReference type="Proteomes" id="UP001501183">
    <property type="component" value="Unassembled WGS sequence"/>
</dbReference>
<dbReference type="PANTHER" id="PTHR47837:SF2">
    <property type="entry name" value="GTP PYROPHOSPHOKINASE YWAC"/>
    <property type="match status" value="1"/>
</dbReference>
<evidence type="ECO:0000313" key="4">
    <source>
        <dbReference type="Proteomes" id="UP001501183"/>
    </source>
</evidence>
<dbReference type="PANTHER" id="PTHR47837">
    <property type="entry name" value="GTP PYROPHOSPHOKINASE YJBM"/>
    <property type="match status" value="1"/>
</dbReference>
<evidence type="ECO:0000256" key="1">
    <source>
        <dbReference type="SAM" id="Coils"/>
    </source>
</evidence>
<dbReference type="CDD" id="cd05399">
    <property type="entry name" value="NT_Rel-Spo_like"/>
    <property type="match status" value="1"/>
</dbReference>